<dbReference type="SUPFAM" id="SSF55205">
    <property type="entry name" value="EPT/RTPC-like"/>
    <property type="match status" value="1"/>
</dbReference>
<evidence type="ECO:0000259" key="14">
    <source>
        <dbReference type="Pfam" id="PF00275"/>
    </source>
</evidence>
<evidence type="ECO:0000256" key="13">
    <source>
        <dbReference type="HAMAP-Rule" id="MF_00111"/>
    </source>
</evidence>
<evidence type="ECO:0000256" key="3">
    <source>
        <dbReference type="ARBA" id="ARBA00022490"/>
    </source>
</evidence>
<dbReference type="Pfam" id="PF00275">
    <property type="entry name" value="EPSP_synthase"/>
    <property type="match status" value="1"/>
</dbReference>
<comment type="similarity">
    <text evidence="11 13">Belongs to the EPSP synthase family. MurA subfamily.</text>
</comment>
<dbReference type="GO" id="GO:0071555">
    <property type="term" value="P:cell wall organization"/>
    <property type="evidence" value="ECO:0007669"/>
    <property type="project" value="UniProtKB-KW"/>
</dbReference>
<dbReference type="UniPathway" id="UPA00219"/>
<feature type="active site" description="Proton donor" evidence="13">
    <location>
        <position position="118"/>
    </location>
</feature>
<comment type="function">
    <text evidence="13">Cell wall formation. Adds enolpyruvyl to UDP-N-acetylglucosamine.</text>
</comment>
<keyword evidence="9 13" id="KW-0961">Cell wall biogenesis/degradation</keyword>
<evidence type="ECO:0000256" key="12">
    <source>
        <dbReference type="ARBA" id="ARBA00047527"/>
    </source>
</evidence>
<evidence type="ECO:0000256" key="6">
    <source>
        <dbReference type="ARBA" id="ARBA00022960"/>
    </source>
</evidence>
<dbReference type="OrthoDB" id="9803760at2"/>
<dbReference type="HAMAP" id="MF_00111">
    <property type="entry name" value="MurA"/>
    <property type="match status" value="1"/>
</dbReference>
<dbReference type="GO" id="GO:0051301">
    <property type="term" value="P:cell division"/>
    <property type="evidence" value="ECO:0007669"/>
    <property type="project" value="UniProtKB-KW"/>
</dbReference>
<keyword evidence="16" id="KW-1185">Reference proteome</keyword>
<dbReference type="GO" id="GO:0008760">
    <property type="term" value="F:UDP-N-acetylglucosamine 1-carboxyvinyltransferase activity"/>
    <property type="evidence" value="ECO:0007669"/>
    <property type="project" value="UniProtKB-UniRule"/>
</dbReference>
<keyword evidence="4 13" id="KW-0132">Cell division</keyword>
<feature type="binding site" evidence="13">
    <location>
        <position position="309"/>
    </location>
    <ligand>
        <name>UDP-N-acetyl-alpha-D-glucosamine</name>
        <dbReference type="ChEBI" id="CHEBI:57705"/>
    </ligand>
</feature>
<proteinExistence type="inferred from homology"/>
<evidence type="ECO:0000256" key="8">
    <source>
        <dbReference type="ARBA" id="ARBA00023306"/>
    </source>
</evidence>
<comment type="subcellular location">
    <subcellularLocation>
        <location evidence="1 13">Cytoplasm</location>
    </subcellularLocation>
</comment>
<keyword evidence="6 13" id="KW-0133">Cell shape</keyword>
<feature type="binding site" evidence="13">
    <location>
        <position position="331"/>
    </location>
    <ligand>
        <name>UDP-N-acetyl-alpha-D-glucosamine</name>
        <dbReference type="ChEBI" id="CHEBI:57705"/>
    </ligand>
</feature>
<dbReference type="InterPro" id="IPR005750">
    <property type="entry name" value="UDP_GlcNAc_COvinyl_MurA"/>
</dbReference>
<keyword evidence="7 13" id="KW-0573">Peptidoglycan synthesis</keyword>
<gene>
    <name evidence="13 15" type="primary">murA</name>
    <name evidence="15" type="ORF">CJP74_06575</name>
</gene>
<accession>A0A3A1Y2M0</accession>
<dbReference type="NCBIfam" id="NF006873">
    <property type="entry name" value="PRK09369.1"/>
    <property type="match status" value="1"/>
</dbReference>
<feature type="domain" description="Enolpyruvate transferase" evidence="14">
    <location>
        <begin position="7"/>
        <end position="410"/>
    </location>
</feature>
<feature type="binding site" evidence="13">
    <location>
        <begin position="163"/>
        <end position="166"/>
    </location>
    <ligand>
        <name>UDP-N-acetyl-alpha-D-glucosamine</name>
        <dbReference type="ChEBI" id="CHEBI:57705"/>
    </ligand>
</feature>
<dbReference type="InterPro" id="IPR001986">
    <property type="entry name" value="Enolpyruvate_Tfrase_dom"/>
</dbReference>
<dbReference type="EC" id="2.5.1.7" evidence="13"/>
<dbReference type="EMBL" id="NRJH01000057">
    <property type="protein sequence ID" value="RIY31660.1"/>
    <property type="molecule type" value="Genomic_DNA"/>
</dbReference>
<organism evidence="15 16">
    <name type="scientific">Psittacicella melopsittaci</name>
    <dbReference type="NCBI Taxonomy" id="2028576"/>
    <lineage>
        <taxon>Bacteria</taxon>
        <taxon>Pseudomonadati</taxon>
        <taxon>Pseudomonadota</taxon>
        <taxon>Gammaproteobacteria</taxon>
        <taxon>Pasteurellales</taxon>
        <taxon>Psittacicellaceae</taxon>
        <taxon>Psittacicella</taxon>
    </lineage>
</organism>
<dbReference type="InterPro" id="IPR036968">
    <property type="entry name" value="Enolpyruvate_Tfrase_sf"/>
</dbReference>
<protein>
    <recommendedName>
        <fullName evidence="13">UDP-N-acetylglucosamine 1-carboxyvinyltransferase</fullName>
        <ecNumber evidence="13">2.5.1.7</ecNumber>
    </recommendedName>
    <alternativeName>
        <fullName evidence="13">Enoylpyruvate transferase</fullName>
    </alternativeName>
    <alternativeName>
        <fullName evidence="13">UDP-N-acetylglucosamine enolpyruvyl transferase</fullName>
        <shortName evidence="13">EPT</shortName>
    </alternativeName>
</protein>
<comment type="caution">
    <text evidence="15">The sequence shown here is derived from an EMBL/GenBank/DDBJ whole genome shotgun (WGS) entry which is preliminary data.</text>
</comment>
<dbReference type="NCBIfam" id="TIGR01072">
    <property type="entry name" value="murA"/>
    <property type="match status" value="1"/>
</dbReference>
<evidence type="ECO:0000313" key="15">
    <source>
        <dbReference type="EMBL" id="RIY31660.1"/>
    </source>
</evidence>
<evidence type="ECO:0000256" key="2">
    <source>
        <dbReference type="ARBA" id="ARBA00004752"/>
    </source>
</evidence>
<evidence type="ECO:0000313" key="16">
    <source>
        <dbReference type="Proteomes" id="UP000266258"/>
    </source>
</evidence>
<dbReference type="CDD" id="cd01555">
    <property type="entry name" value="UdpNAET"/>
    <property type="match status" value="1"/>
</dbReference>
<evidence type="ECO:0000256" key="7">
    <source>
        <dbReference type="ARBA" id="ARBA00022984"/>
    </source>
</evidence>
<evidence type="ECO:0000256" key="10">
    <source>
        <dbReference type="ARBA" id="ARBA00023317"/>
    </source>
</evidence>
<feature type="binding site" evidence="13">
    <location>
        <position position="94"/>
    </location>
    <ligand>
        <name>UDP-N-acetyl-alpha-D-glucosamine</name>
        <dbReference type="ChEBI" id="CHEBI:57705"/>
    </ligand>
</feature>
<feature type="modified residue" description="2-(S-cysteinyl)pyruvic acid O-phosphothioketal" evidence="13">
    <location>
        <position position="118"/>
    </location>
</feature>
<dbReference type="GO" id="GO:0008360">
    <property type="term" value="P:regulation of cell shape"/>
    <property type="evidence" value="ECO:0007669"/>
    <property type="project" value="UniProtKB-KW"/>
</dbReference>
<keyword evidence="5 13" id="KW-0808">Transferase</keyword>
<dbReference type="RefSeq" id="WP_119497510.1">
    <property type="nucleotide sequence ID" value="NZ_NRJH01000057.1"/>
</dbReference>
<dbReference type="GO" id="GO:0009252">
    <property type="term" value="P:peptidoglycan biosynthetic process"/>
    <property type="evidence" value="ECO:0007669"/>
    <property type="project" value="UniProtKB-UniRule"/>
</dbReference>
<feature type="binding site" evidence="13">
    <location>
        <begin position="22"/>
        <end position="23"/>
    </location>
    <ligand>
        <name>phosphoenolpyruvate</name>
        <dbReference type="ChEBI" id="CHEBI:58702"/>
    </ligand>
</feature>
<dbReference type="InterPro" id="IPR050068">
    <property type="entry name" value="MurA_subfamily"/>
</dbReference>
<evidence type="ECO:0000256" key="4">
    <source>
        <dbReference type="ARBA" id="ARBA00022618"/>
    </source>
</evidence>
<comment type="catalytic activity">
    <reaction evidence="12 13">
        <text>phosphoenolpyruvate + UDP-N-acetyl-alpha-D-glucosamine = UDP-N-acetyl-3-O-(1-carboxyvinyl)-alpha-D-glucosamine + phosphate</text>
        <dbReference type="Rhea" id="RHEA:18681"/>
        <dbReference type="ChEBI" id="CHEBI:43474"/>
        <dbReference type="ChEBI" id="CHEBI:57705"/>
        <dbReference type="ChEBI" id="CHEBI:58702"/>
        <dbReference type="ChEBI" id="CHEBI:68483"/>
        <dbReference type="EC" id="2.5.1.7"/>
    </reaction>
</comment>
<dbReference type="GO" id="GO:0019277">
    <property type="term" value="P:UDP-N-acetylgalactosamine biosynthetic process"/>
    <property type="evidence" value="ECO:0007669"/>
    <property type="project" value="InterPro"/>
</dbReference>
<evidence type="ECO:0000256" key="1">
    <source>
        <dbReference type="ARBA" id="ARBA00004496"/>
    </source>
</evidence>
<keyword evidence="10 13" id="KW-0670">Pyruvate</keyword>
<keyword evidence="8 13" id="KW-0131">Cell cycle</keyword>
<evidence type="ECO:0000256" key="9">
    <source>
        <dbReference type="ARBA" id="ARBA00023316"/>
    </source>
</evidence>
<dbReference type="Gene3D" id="3.65.10.10">
    <property type="entry name" value="Enolpyruvate transferase domain"/>
    <property type="match status" value="2"/>
</dbReference>
<dbReference type="FunFam" id="3.65.10.10:FF:000001">
    <property type="entry name" value="UDP-N-acetylglucosamine 1-carboxyvinyltransferase"/>
    <property type="match status" value="1"/>
</dbReference>
<keyword evidence="3 13" id="KW-0963">Cytoplasm</keyword>
<sequence>MEYFIIQGEQKFGGEILIGGAKNAALPIFFAAILGTEEIVLNNVPNLTDIKYTCNIFKNLGAQVEADLANNKVVLRPQDIKNYVVPYELASKMRASIWALAPLVAKYGYGKVSLPGGCAIGSRPVDMHLDALKKLGATIEFDEGYVIATAKDGLKGANIFFDKVSVGATVSAVCAAVLAKGVSHIENVAMEPEVVDVCNFLIALGAKIDGVGSKVLTITGVEQLKGVSNYEIIPDRIECGTYLIAAAISRSKVTCHNVNPKHMEATLAKLSEAGAQISISGNSITCDMAGRRPKSVNIITAPYPGIATDMQAQFTLLNSLAEGNSVVTETIFENRFMHVPELQRMGAKISQNGNTIYIQGVEQLSGAHVKATDLRASISLVLAGCVAKGHTYVNEIYHIDRGYEAIEQRMKQIGCTITREQNQESI</sequence>
<comment type="pathway">
    <text evidence="2 13">Cell wall biogenesis; peptidoglycan biosynthesis.</text>
</comment>
<reference evidence="15 16" key="1">
    <citation type="submission" date="2017-08" db="EMBL/GenBank/DDBJ databases">
        <title>Reclassification of Bisgaard taxon 37 and 44.</title>
        <authorList>
            <person name="Christensen H."/>
        </authorList>
    </citation>
    <scope>NUCLEOTIDE SEQUENCE [LARGE SCALE GENOMIC DNA]</scope>
    <source>
        <strain evidence="15 16">B96_4</strain>
    </source>
</reference>
<dbReference type="InterPro" id="IPR013792">
    <property type="entry name" value="RNA3'P_cycl/enolpyr_Trfase_a/b"/>
</dbReference>
<dbReference type="PANTHER" id="PTHR43783">
    <property type="entry name" value="UDP-N-ACETYLGLUCOSAMINE 1-CARBOXYVINYLTRANSFERASE"/>
    <property type="match status" value="1"/>
</dbReference>
<dbReference type="GO" id="GO:0005737">
    <property type="term" value="C:cytoplasm"/>
    <property type="evidence" value="ECO:0007669"/>
    <property type="project" value="UniProtKB-SubCell"/>
</dbReference>
<name>A0A3A1Y2M0_9GAMM</name>
<dbReference type="Proteomes" id="UP000266258">
    <property type="component" value="Unassembled WGS sequence"/>
</dbReference>
<dbReference type="PANTHER" id="PTHR43783:SF1">
    <property type="entry name" value="UDP-N-ACETYLGLUCOSAMINE 1-CARBOXYVINYLTRANSFERASE"/>
    <property type="match status" value="1"/>
</dbReference>
<evidence type="ECO:0000256" key="11">
    <source>
        <dbReference type="ARBA" id="ARBA00038367"/>
    </source>
</evidence>
<dbReference type="AlphaFoldDB" id="A0A3A1Y2M0"/>
<evidence type="ECO:0000256" key="5">
    <source>
        <dbReference type="ARBA" id="ARBA00022679"/>
    </source>
</evidence>
<comment type="caution">
    <text evidence="13">Lacks conserved residue(s) required for the propagation of feature annotation.</text>
</comment>